<name>A0A453KY71_AEGTS</name>
<evidence type="ECO:0000313" key="1">
    <source>
        <dbReference type="EnsemblPlants" id="AET5Gv20558300.7"/>
    </source>
</evidence>
<reference evidence="1" key="5">
    <citation type="journal article" date="2021" name="G3 (Bethesda)">
        <title>Aegilops tauschii genome assembly Aet v5.0 features greater sequence contiguity and improved annotation.</title>
        <authorList>
            <person name="Wang L."/>
            <person name="Zhu T."/>
            <person name="Rodriguez J.C."/>
            <person name="Deal K.R."/>
            <person name="Dubcovsky J."/>
            <person name="McGuire P.E."/>
            <person name="Lux T."/>
            <person name="Spannagl M."/>
            <person name="Mayer K.F.X."/>
            <person name="Baldrich P."/>
            <person name="Meyers B.C."/>
            <person name="Huo N."/>
            <person name="Gu Y.Q."/>
            <person name="Zhou H."/>
            <person name="Devos K.M."/>
            <person name="Bennetzen J.L."/>
            <person name="Unver T."/>
            <person name="Budak H."/>
            <person name="Gulick P.J."/>
            <person name="Galiba G."/>
            <person name="Kalapos B."/>
            <person name="Nelson D.R."/>
            <person name="Li P."/>
            <person name="You F.M."/>
            <person name="Luo M.C."/>
            <person name="Dvorak J."/>
        </authorList>
    </citation>
    <scope>NUCLEOTIDE SEQUENCE [LARGE SCALE GENOMIC DNA]</scope>
    <source>
        <strain evidence="1">cv. AL8/78</strain>
    </source>
</reference>
<evidence type="ECO:0000313" key="2">
    <source>
        <dbReference type="Proteomes" id="UP000015105"/>
    </source>
</evidence>
<reference evidence="1" key="4">
    <citation type="submission" date="2019-03" db="UniProtKB">
        <authorList>
            <consortium name="EnsemblPlants"/>
        </authorList>
    </citation>
    <scope>IDENTIFICATION</scope>
</reference>
<keyword evidence="2" id="KW-1185">Reference proteome</keyword>
<reference evidence="2" key="1">
    <citation type="journal article" date="2014" name="Science">
        <title>Ancient hybridizations among the ancestral genomes of bread wheat.</title>
        <authorList>
            <consortium name="International Wheat Genome Sequencing Consortium,"/>
            <person name="Marcussen T."/>
            <person name="Sandve S.R."/>
            <person name="Heier L."/>
            <person name="Spannagl M."/>
            <person name="Pfeifer M."/>
            <person name="Jakobsen K.S."/>
            <person name="Wulff B.B."/>
            <person name="Steuernagel B."/>
            <person name="Mayer K.F."/>
            <person name="Olsen O.A."/>
        </authorList>
    </citation>
    <scope>NUCLEOTIDE SEQUENCE [LARGE SCALE GENOMIC DNA]</scope>
    <source>
        <strain evidence="2">cv. AL8/78</strain>
    </source>
</reference>
<reference evidence="1" key="3">
    <citation type="journal article" date="2017" name="Nature">
        <title>Genome sequence of the progenitor of the wheat D genome Aegilops tauschii.</title>
        <authorList>
            <person name="Luo M.C."/>
            <person name="Gu Y.Q."/>
            <person name="Puiu D."/>
            <person name="Wang H."/>
            <person name="Twardziok S.O."/>
            <person name="Deal K.R."/>
            <person name="Huo N."/>
            <person name="Zhu T."/>
            <person name="Wang L."/>
            <person name="Wang Y."/>
            <person name="McGuire P.E."/>
            <person name="Liu S."/>
            <person name="Long H."/>
            <person name="Ramasamy R.K."/>
            <person name="Rodriguez J.C."/>
            <person name="Van S.L."/>
            <person name="Yuan L."/>
            <person name="Wang Z."/>
            <person name="Xia Z."/>
            <person name="Xiao L."/>
            <person name="Anderson O.D."/>
            <person name="Ouyang S."/>
            <person name="Liang Y."/>
            <person name="Zimin A.V."/>
            <person name="Pertea G."/>
            <person name="Qi P."/>
            <person name="Bennetzen J.L."/>
            <person name="Dai X."/>
            <person name="Dawson M.W."/>
            <person name="Muller H.G."/>
            <person name="Kugler K."/>
            <person name="Rivarola-Duarte L."/>
            <person name="Spannagl M."/>
            <person name="Mayer K.F.X."/>
            <person name="Lu F.H."/>
            <person name="Bevan M.W."/>
            <person name="Leroy P."/>
            <person name="Li P."/>
            <person name="You F.M."/>
            <person name="Sun Q."/>
            <person name="Liu Z."/>
            <person name="Lyons E."/>
            <person name="Wicker T."/>
            <person name="Salzberg S.L."/>
            <person name="Devos K.M."/>
            <person name="Dvorak J."/>
        </authorList>
    </citation>
    <scope>NUCLEOTIDE SEQUENCE [LARGE SCALE GENOMIC DNA]</scope>
    <source>
        <strain evidence="1">cv. AL8/78</strain>
    </source>
</reference>
<accession>A0A453KY71</accession>
<organism evidence="1 2">
    <name type="scientific">Aegilops tauschii subsp. strangulata</name>
    <name type="common">Goatgrass</name>
    <dbReference type="NCBI Taxonomy" id="200361"/>
    <lineage>
        <taxon>Eukaryota</taxon>
        <taxon>Viridiplantae</taxon>
        <taxon>Streptophyta</taxon>
        <taxon>Embryophyta</taxon>
        <taxon>Tracheophyta</taxon>
        <taxon>Spermatophyta</taxon>
        <taxon>Magnoliopsida</taxon>
        <taxon>Liliopsida</taxon>
        <taxon>Poales</taxon>
        <taxon>Poaceae</taxon>
        <taxon>BOP clade</taxon>
        <taxon>Pooideae</taxon>
        <taxon>Triticodae</taxon>
        <taxon>Triticeae</taxon>
        <taxon>Triticinae</taxon>
        <taxon>Aegilops</taxon>
    </lineage>
</organism>
<dbReference type="EnsemblPlants" id="AET5Gv20558300.7">
    <property type="protein sequence ID" value="AET5Gv20558300.7"/>
    <property type="gene ID" value="AET5Gv20558300"/>
</dbReference>
<dbReference type="AlphaFoldDB" id="A0A453KY71"/>
<dbReference type="Proteomes" id="UP000015105">
    <property type="component" value="Chromosome 5D"/>
</dbReference>
<sequence length="40" mass="4432">ARPSDLSLLRVCACLARRPDLHPVGGFLRFRVCAVFSKFG</sequence>
<reference evidence="2" key="2">
    <citation type="journal article" date="2017" name="Nat. Plants">
        <title>The Aegilops tauschii genome reveals multiple impacts of transposons.</title>
        <authorList>
            <person name="Zhao G."/>
            <person name="Zou C."/>
            <person name="Li K."/>
            <person name="Wang K."/>
            <person name="Li T."/>
            <person name="Gao L."/>
            <person name="Zhang X."/>
            <person name="Wang H."/>
            <person name="Yang Z."/>
            <person name="Liu X."/>
            <person name="Jiang W."/>
            <person name="Mao L."/>
            <person name="Kong X."/>
            <person name="Jiao Y."/>
            <person name="Jia J."/>
        </authorList>
    </citation>
    <scope>NUCLEOTIDE SEQUENCE [LARGE SCALE GENOMIC DNA]</scope>
    <source>
        <strain evidence="2">cv. AL8/78</strain>
    </source>
</reference>
<proteinExistence type="predicted"/>
<protein>
    <submittedName>
        <fullName evidence="1">Uncharacterized protein</fullName>
    </submittedName>
</protein>
<dbReference type="Gramene" id="AET5Gv20558300.7">
    <property type="protein sequence ID" value="AET5Gv20558300.7"/>
    <property type="gene ID" value="AET5Gv20558300"/>
</dbReference>